<dbReference type="EMBL" id="BLAL01000252">
    <property type="protein sequence ID" value="GES96832.1"/>
    <property type="molecule type" value="Genomic_DNA"/>
</dbReference>
<dbReference type="Proteomes" id="UP000615446">
    <property type="component" value="Unassembled WGS sequence"/>
</dbReference>
<sequence length="202" mass="23283">MHDDSTAEVNSNKIMSSVIISIINDSDFWLNLAELEQILYPFCATLNILQRDKARLYDILHSFGYFMQCTLENNDENYNNSVPELSQIATRLFSICVNSASFKNDRIAVSIGNDVAEDHMELLELDTDNDKVFYDEIDKENNKNNENNKQNEFIRSWFKILEEEDTNNKVNNISGDEINKDSSKFNALLKNQIHPADNDDAK</sequence>
<proteinExistence type="predicted"/>
<evidence type="ECO:0000313" key="1">
    <source>
        <dbReference type="EMBL" id="GES96832.1"/>
    </source>
</evidence>
<reference evidence="1" key="1">
    <citation type="submission" date="2019-10" db="EMBL/GenBank/DDBJ databases">
        <title>Conservation and host-specific expression of non-tandemly repeated heterogenous ribosome RNA gene in arbuscular mycorrhizal fungi.</title>
        <authorList>
            <person name="Maeda T."/>
            <person name="Kobayashi Y."/>
            <person name="Nakagawa T."/>
            <person name="Ezawa T."/>
            <person name="Yamaguchi K."/>
            <person name="Bino T."/>
            <person name="Nishimoto Y."/>
            <person name="Shigenobu S."/>
            <person name="Kawaguchi M."/>
        </authorList>
    </citation>
    <scope>NUCLEOTIDE SEQUENCE</scope>
    <source>
        <strain evidence="1">HR1</strain>
    </source>
</reference>
<dbReference type="AlphaFoldDB" id="A0A8H3QZ49"/>
<dbReference type="OrthoDB" id="2356368at2759"/>
<name>A0A8H3QZ49_9GLOM</name>
<protein>
    <submittedName>
        <fullName evidence="1">Ribonuclease H-like domain-containing protein</fullName>
    </submittedName>
</protein>
<accession>A0A8H3QZ49</accession>
<organism evidence="1 2">
    <name type="scientific">Rhizophagus clarus</name>
    <dbReference type="NCBI Taxonomy" id="94130"/>
    <lineage>
        <taxon>Eukaryota</taxon>
        <taxon>Fungi</taxon>
        <taxon>Fungi incertae sedis</taxon>
        <taxon>Mucoromycota</taxon>
        <taxon>Glomeromycotina</taxon>
        <taxon>Glomeromycetes</taxon>
        <taxon>Glomerales</taxon>
        <taxon>Glomeraceae</taxon>
        <taxon>Rhizophagus</taxon>
    </lineage>
</organism>
<evidence type="ECO:0000313" key="2">
    <source>
        <dbReference type="Proteomes" id="UP000615446"/>
    </source>
</evidence>
<comment type="caution">
    <text evidence="1">The sequence shown here is derived from an EMBL/GenBank/DDBJ whole genome shotgun (WGS) entry which is preliminary data.</text>
</comment>
<gene>
    <name evidence="1" type="ORF">RCL2_002344500</name>
</gene>